<sequence>MSKGISSTVRYDAHPEYTKTMNTKDDKTYTDSGKEMSRRSFFKTLGAAGAAAGLAACGSGNSRSAMEEIPSGQMTYRTNPSTGDKVSILGFGMMRLPSVGGRSSREGNEEIDQEMVNMMVDYALEHGVNYFDTSPAYCQGLSERATGIALSRHPRSSYLIATKLSNFAPSTWSRAASVGMYHNSLKELQVDYIDYMLLHAIGQGGMQALHDRYLDNGILDFLLEEREAGRIRNLGFSYHGDIEVFDYLLSEHDRYRWDFVQIQLNYIDWEHAKEINSRNTNAEYLYNELSKRNIPAIIMEPLLGGRLSNVPDNIVAQFKRREPEKSVASWAFRFAGSFPGVLTVLSGMTRMEHLQDNIRTYSPLVPLSGSEFSFLEDAASLMMEFDTIPCNDCKYCMPCPYGIDIPAVLLHYNKCLNEGNIPASSQSENYRKARRAFLIGYDRSVPRLRQASHCIGCNQCSPHCPQGIDIPKELHRIDAFVERLKRNGQ</sequence>
<dbReference type="SUPFAM" id="SSF51430">
    <property type="entry name" value="NAD(P)-linked oxidoreductase"/>
    <property type="match status" value="1"/>
</dbReference>
<dbReference type="EMBL" id="JADILX010000037">
    <property type="protein sequence ID" value="MBO8485202.1"/>
    <property type="molecule type" value="Genomic_DNA"/>
</dbReference>
<reference evidence="5" key="2">
    <citation type="journal article" date="2021" name="PeerJ">
        <title>Extensive microbial diversity within the chicken gut microbiome revealed by metagenomics and culture.</title>
        <authorList>
            <person name="Gilroy R."/>
            <person name="Ravi A."/>
            <person name="Getino M."/>
            <person name="Pursley I."/>
            <person name="Horton D.L."/>
            <person name="Alikhan N.F."/>
            <person name="Baker D."/>
            <person name="Gharbi K."/>
            <person name="Hall N."/>
            <person name="Watson M."/>
            <person name="Adriaenssens E.M."/>
            <person name="Foster-Nyarko E."/>
            <person name="Jarju S."/>
            <person name="Secka A."/>
            <person name="Antonio M."/>
            <person name="Oren A."/>
            <person name="Chaudhuri R.R."/>
            <person name="La Ragione R."/>
            <person name="Hildebrand F."/>
            <person name="Pallen M.J."/>
        </authorList>
    </citation>
    <scope>NUCLEOTIDE SEQUENCE</scope>
    <source>
        <strain evidence="5">B2-16538</strain>
    </source>
</reference>
<dbReference type="GO" id="GO:0046872">
    <property type="term" value="F:metal ion binding"/>
    <property type="evidence" value="ECO:0007669"/>
    <property type="project" value="UniProtKB-KW"/>
</dbReference>
<dbReference type="Pfam" id="PF10518">
    <property type="entry name" value="TAT_signal"/>
    <property type="match status" value="1"/>
</dbReference>
<dbReference type="InterPro" id="IPR036812">
    <property type="entry name" value="NAD(P)_OxRdtase_dom_sf"/>
</dbReference>
<dbReference type="Pfam" id="PF00248">
    <property type="entry name" value="Aldo_ket_red"/>
    <property type="match status" value="1"/>
</dbReference>
<dbReference type="Gene3D" id="3.20.20.100">
    <property type="entry name" value="NADP-dependent oxidoreductase domain"/>
    <property type="match status" value="1"/>
</dbReference>
<dbReference type="PANTHER" id="PTHR43312">
    <property type="entry name" value="D-THREO-ALDOSE 1-DEHYDROGENASE"/>
    <property type="match status" value="1"/>
</dbReference>
<dbReference type="CDD" id="cd19096">
    <property type="entry name" value="AKR_Fe-S_oxidoreductase"/>
    <property type="match status" value="1"/>
</dbReference>
<evidence type="ECO:0000259" key="4">
    <source>
        <dbReference type="PROSITE" id="PS51379"/>
    </source>
</evidence>
<dbReference type="PROSITE" id="PS51379">
    <property type="entry name" value="4FE4S_FER_2"/>
    <property type="match status" value="1"/>
</dbReference>
<evidence type="ECO:0000313" key="5">
    <source>
        <dbReference type="EMBL" id="MBO8485202.1"/>
    </source>
</evidence>
<organism evidence="5 6">
    <name type="scientific">Candidatus Cryptobacteroides excrementavium</name>
    <dbReference type="NCBI Taxonomy" id="2840759"/>
    <lineage>
        <taxon>Bacteria</taxon>
        <taxon>Pseudomonadati</taxon>
        <taxon>Bacteroidota</taxon>
        <taxon>Bacteroidia</taxon>
        <taxon>Bacteroidales</taxon>
        <taxon>Candidatus Cryptobacteroides</taxon>
    </lineage>
</organism>
<feature type="domain" description="4Fe-4S ferredoxin-type" evidence="4">
    <location>
        <begin position="444"/>
        <end position="473"/>
    </location>
</feature>
<dbReference type="InterPro" id="IPR006311">
    <property type="entry name" value="TAT_signal"/>
</dbReference>
<keyword evidence="2" id="KW-0408">Iron</keyword>
<keyword evidence="3" id="KW-0411">Iron-sulfur</keyword>
<dbReference type="NCBIfam" id="TIGR01409">
    <property type="entry name" value="TAT_signal_seq"/>
    <property type="match status" value="1"/>
</dbReference>
<reference evidence="5" key="1">
    <citation type="submission" date="2020-10" db="EMBL/GenBank/DDBJ databases">
        <authorList>
            <person name="Gilroy R."/>
        </authorList>
    </citation>
    <scope>NUCLEOTIDE SEQUENCE</scope>
    <source>
        <strain evidence="5">B2-16538</strain>
    </source>
</reference>
<dbReference type="InterPro" id="IPR023210">
    <property type="entry name" value="NADP_OxRdtase_dom"/>
</dbReference>
<keyword evidence="1" id="KW-0479">Metal-binding</keyword>
<dbReference type="Proteomes" id="UP000823750">
    <property type="component" value="Unassembled WGS sequence"/>
</dbReference>
<comment type="caution">
    <text evidence="5">The sequence shown here is derived from an EMBL/GenBank/DDBJ whole genome shotgun (WGS) entry which is preliminary data.</text>
</comment>
<gene>
    <name evidence="5" type="ORF">IAB78_02115</name>
</gene>
<dbReference type="InterPro" id="IPR019546">
    <property type="entry name" value="TAT_signal_bac_arc"/>
</dbReference>
<accession>A0A9D9J3D5</accession>
<dbReference type="InterPro" id="IPR053135">
    <property type="entry name" value="AKR2_Oxidoreductase"/>
</dbReference>
<name>A0A9D9J3D5_9BACT</name>
<dbReference type="PROSITE" id="PS51318">
    <property type="entry name" value="TAT"/>
    <property type="match status" value="1"/>
</dbReference>
<dbReference type="InterPro" id="IPR017900">
    <property type="entry name" value="4Fe4S_Fe_S_CS"/>
</dbReference>
<dbReference type="SUPFAM" id="SSF46548">
    <property type="entry name" value="alpha-helical ferredoxin"/>
    <property type="match status" value="1"/>
</dbReference>
<evidence type="ECO:0000256" key="1">
    <source>
        <dbReference type="ARBA" id="ARBA00022723"/>
    </source>
</evidence>
<dbReference type="InterPro" id="IPR017896">
    <property type="entry name" value="4Fe4S_Fe-S-bd"/>
</dbReference>
<evidence type="ECO:0000313" key="6">
    <source>
        <dbReference type="Proteomes" id="UP000823750"/>
    </source>
</evidence>
<dbReference type="PANTHER" id="PTHR43312:SF2">
    <property type="entry name" value="OXIDOREDUCTASE"/>
    <property type="match status" value="1"/>
</dbReference>
<dbReference type="AlphaFoldDB" id="A0A9D9J3D5"/>
<protein>
    <submittedName>
        <fullName evidence="5">Aldo/keto reductase</fullName>
    </submittedName>
</protein>
<dbReference type="GO" id="GO:0051536">
    <property type="term" value="F:iron-sulfur cluster binding"/>
    <property type="evidence" value="ECO:0007669"/>
    <property type="project" value="UniProtKB-KW"/>
</dbReference>
<dbReference type="PROSITE" id="PS00198">
    <property type="entry name" value="4FE4S_FER_1"/>
    <property type="match status" value="1"/>
</dbReference>
<proteinExistence type="predicted"/>
<evidence type="ECO:0000256" key="2">
    <source>
        <dbReference type="ARBA" id="ARBA00023004"/>
    </source>
</evidence>
<evidence type="ECO:0000256" key="3">
    <source>
        <dbReference type="ARBA" id="ARBA00023014"/>
    </source>
</evidence>